<keyword evidence="3" id="KW-1185">Reference proteome</keyword>
<dbReference type="Proteomes" id="UP001373714">
    <property type="component" value="Unassembled WGS sequence"/>
</dbReference>
<reference evidence="2 3" key="1">
    <citation type="submission" date="2019-10" db="EMBL/GenBank/DDBJ databases">
        <authorList>
            <person name="Palmer J.M."/>
        </authorList>
    </citation>
    <scope>NUCLEOTIDE SEQUENCE [LARGE SCALE GENOMIC DNA]</scope>
    <source>
        <strain evidence="2 3">TWF730</strain>
    </source>
</reference>
<proteinExistence type="predicted"/>
<gene>
    <name evidence="2" type="ORF">TWF730_002602</name>
</gene>
<evidence type="ECO:0000313" key="3">
    <source>
        <dbReference type="Proteomes" id="UP001373714"/>
    </source>
</evidence>
<evidence type="ECO:0000313" key="2">
    <source>
        <dbReference type="EMBL" id="KAK6338539.1"/>
    </source>
</evidence>
<evidence type="ECO:0000256" key="1">
    <source>
        <dbReference type="SAM" id="MobiDB-lite"/>
    </source>
</evidence>
<dbReference type="AlphaFoldDB" id="A0AAV9UCL6"/>
<feature type="region of interest" description="Disordered" evidence="1">
    <location>
        <begin position="345"/>
        <end position="368"/>
    </location>
</feature>
<feature type="compositionally biased region" description="Basic and acidic residues" evidence="1">
    <location>
        <begin position="358"/>
        <end position="367"/>
    </location>
</feature>
<name>A0AAV9UCL6_9PEZI</name>
<sequence length="552" mass="62065">MGEDFELVHSNDMSNETYEAASMQNFGGRHVAPRLRGDTTPPYTPSNIISPIDLLGDQATDQQVAVQTGLPTPPSSPQSVSLSLPFPADEPAEELSALQRKERQRLIFLRNATELRKRHYARIVGAQKIATYITQCYAWGYPIDWAQWVRACPLPIMEFTKRNPATCQKPHPLLSGLSGLTAKASQKTSLLDLCDQTVAKIMGILDYPSVQSLRLAARDFNSAYKKHWEDICDNIYKGKRSKISYIPDFLTLAGSPEGDSKGKLKQHHYCVDWIVGSILPGYHQVKAESDAALVAAAEAACVNAWRAPPKKERERQVDGAIPIKSQDSGQYANFREPCIEPADLGSVGNGFSRPNGKGSKESHEGLAKRNAIRPRPKITEGETFPFAGLLRYVLERYLGSPRRSKDNLPRYRRALTMTEKTCLADVTVEKKAFHWAMNLVAWHLMKQRIVYYAIRDGFIRQMKEEDGQDEDEVDQGDIPEPLSISEREYVERLKLLKPVQLWELIRLAEVKAGDVVALVKVKSFMGTHEEEETEAQLMEELALERVNQVLSM</sequence>
<dbReference type="EMBL" id="JAVHNS010000012">
    <property type="protein sequence ID" value="KAK6338539.1"/>
    <property type="molecule type" value="Genomic_DNA"/>
</dbReference>
<organism evidence="2 3">
    <name type="scientific">Orbilia blumenaviensis</name>
    <dbReference type="NCBI Taxonomy" id="1796055"/>
    <lineage>
        <taxon>Eukaryota</taxon>
        <taxon>Fungi</taxon>
        <taxon>Dikarya</taxon>
        <taxon>Ascomycota</taxon>
        <taxon>Pezizomycotina</taxon>
        <taxon>Orbiliomycetes</taxon>
        <taxon>Orbiliales</taxon>
        <taxon>Orbiliaceae</taxon>
        <taxon>Orbilia</taxon>
    </lineage>
</organism>
<accession>A0AAV9UCL6</accession>
<comment type="caution">
    <text evidence="2">The sequence shown here is derived from an EMBL/GenBank/DDBJ whole genome shotgun (WGS) entry which is preliminary data.</text>
</comment>
<protein>
    <submittedName>
        <fullName evidence="2">Uncharacterized protein</fullName>
    </submittedName>
</protein>